<dbReference type="VEuPathDB" id="FungiDB:I7I53_10825"/>
<proteinExistence type="predicted"/>
<name>A0A8A1LEJ2_AJEC8</name>
<dbReference type="AlphaFoldDB" id="A0A8A1LEJ2"/>
<evidence type="ECO:0000313" key="1">
    <source>
        <dbReference type="EMBL" id="QSS50217.1"/>
    </source>
</evidence>
<dbReference type="EMBL" id="CP069102">
    <property type="protein sequence ID" value="QSS50217.1"/>
    <property type="molecule type" value="Genomic_DNA"/>
</dbReference>
<gene>
    <name evidence="1" type="ORF">I7I53_10825</name>
</gene>
<protein>
    <submittedName>
        <fullName evidence="1">Uncharacterized protein</fullName>
    </submittedName>
</protein>
<dbReference type="Proteomes" id="UP000663419">
    <property type="component" value="Chromosome 1"/>
</dbReference>
<organism evidence="1 2">
    <name type="scientific">Ajellomyces capsulatus (strain H88)</name>
    <name type="common">Darling's disease fungus</name>
    <name type="synonym">Histoplasma capsulatum</name>
    <dbReference type="NCBI Taxonomy" id="544711"/>
    <lineage>
        <taxon>Eukaryota</taxon>
        <taxon>Fungi</taxon>
        <taxon>Dikarya</taxon>
        <taxon>Ascomycota</taxon>
        <taxon>Pezizomycotina</taxon>
        <taxon>Eurotiomycetes</taxon>
        <taxon>Eurotiomycetidae</taxon>
        <taxon>Onygenales</taxon>
        <taxon>Ajellomycetaceae</taxon>
        <taxon>Histoplasma</taxon>
    </lineage>
</organism>
<evidence type="ECO:0000313" key="2">
    <source>
        <dbReference type="Proteomes" id="UP000663419"/>
    </source>
</evidence>
<sequence length="92" mass="10551">MGVQDSTIFKIHLPLLDWIDHLPFLGHTANFDSLLDQSEGYRCLTRYMRRLAGILSDQLYYIFQGSKLGLHGVGKYGKLLRSREYIMQATTG</sequence>
<accession>A0A8A1LEJ2</accession>
<reference evidence="1" key="1">
    <citation type="submission" date="2021-01" db="EMBL/GenBank/DDBJ databases">
        <title>Chromosome-level genome assembly of a human fungal pathogen reveals clustering of transcriptionally co-regulated genes.</title>
        <authorList>
            <person name="Voorhies M."/>
            <person name="Cohen S."/>
            <person name="Shea T.P."/>
            <person name="Petrus S."/>
            <person name="Munoz J.F."/>
            <person name="Poplawski S."/>
            <person name="Goldman W.E."/>
            <person name="Michael T."/>
            <person name="Cuomo C.A."/>
            <person name="Sil A."/>
            <person name="Beyhan S."/>
        </authorList>
    </citation>
    <scope>NUCLEOTIDE SEQUENCE</scope>
    <source>
        <strain evidence="1">H88</strain>
    </source>
</reference>